<name>A0A699RPN4_TANCI</name>
<feature type="compositionally biased region" description="Basic and acidic residues" evidence="1">
    <location>
        <begin position="67"/>
        <end position="78"/>
    </location>
</feature>
<feature type="region of interest" description="Disordered" evidence="1">
    <location>
        <begin position="54"/>
        <end position="78"/>
    </location>
</feature>
<protein>
    <submittedName>
        <fullName evidence="2">Uncharacterized protein</fullName>
    </submittedName>
</protein>
<sequence>MKLLELMDICTKLTDKVTSSENELTSTKAVYNKALITLTKRVKKLEIKLKHKRRRAVIDSSEDEDASLDHEDFPNMGG</sequence>
<dbReference type="AlphaFoldDB" id="A0A699RPN4"/>
<accession>A0A699RPN4</accession>
<evidence type="ECO:0000256" key="1">
    <source>
        <dbReference type="SAM" id="MobiDB-lite"/>
    </source>
</evidence>
<reference evidence="2" key="1">
    <citation type="journal article" date="2019" name="Sci. Rep.">
        <title>Draft genome of Tanacetum cinerariifolium, the natural source of mosquito coil.</title>
        <authorList>
            <person name="Yamashiro T."/>
            <person name="Shiraishi A."/>
            <person name="Satake H."/>
            <person name="Nakayama K."/>
        </authorList>
    </citation>
    <scope>NUCLEOTIDE SEQUENCE</scope>
</reference>
<evidence type="ECO:0000313" key="2">
    <source>
        <dbReference type="EMBL" id="GFC84641.1"/>
    </source>
</evidence>
<proteinExistence type="predicted"/>
<gene>
    <name evidence="2" type="ORF">Tci_856611</name>
</gene>
<comment type="caution">
    <text evidence="2">The sequence shown here is derived from an EMBL/GenBank/DDBJ whole genome shotgun (WGS) entry which is preliminary data.</text>
</comment>
<dbReference type="EMBL" id="BKCJ011095678">
    <property type="protein sequence ID" value="GFC84641.1"/>
    <property type="molecule type" value="Genomic_DNA"/>
</dbReference>
<organism evidence="2">
    <name type="scientific">Tanacetum cinerariifolium</name>
    <name type="common">Dalmatian daisy</name>
    <name type="synonym">Chrysanthemum cinerariifolium</name>
    <dbReference type="NCBI Taxonomy" id="118510"/>
    <lineage>
        <taxon>Eukaryota</taxon>
        <taxon>Viridiplantae</taxon>
        <taxon>Streptophyta</taxon>
        <taxon>Embryophyta</taxon>
        <taxon>Tracheophyta</taxon>
        <taxon>Spermatophyta</taxon>
        <taxon>Magnoliopsida</taxon>
        <taxon>eudicotyledons</taxon>
        <taxon>Gunneridae</taxon>
        <taxon>Pentapetalae</taxon>
        <taxon>asterids</taxon>
        <taxon>campanulids</taxon>
        <taxon>Asterales</taxon>
        <taxon>Asteraceae</taxon>
        <taxon>Asteroideae</taxon>
        <taxon>Anthemideae</taxon>
        <taxon>Anthemidinae</taxon>
        <taxon>Tanacetum</taxon>
    </lineage>
</organism>